<dbReference type="CDD" id="cd19946">
    <property type="entry name" value="GlpA-like_Fer2_BFD-like"/>
    <property type="match status" value="1"/>
</dbReference>
<dbReference type="Pfam" id="PF01266">
    <property type="entry name" value="DAO"/>
    <property type="match status" value="1"/>
</dbReference>
<dbReference type="EMBL" id="RCOR01000042">
    <property type="protein sequence ID" value="RSN67642.1"/>
    <property type="molecule type" value="Genomic_DNA"/>
</dbReference>
<dbReference type="PANTHER" id="PTHR42720">
    <property type="entry name" value="GLYCEROL-3-PHOSPHATE DEHYDROGENASE"/>
    <property type="match status" value="1"/>
</dbReference>
<feature type="domain" description="BFD-like [2Fe-2S]-binding" evidence="2">
    <location>
        <begin position="381"/>
        <end position="432"/>
    </location>
</feature>
<evidence type="ECO:0000313" key="4">
    <source>
        <dbReference type="Proteomes" id="UP000278149"/>
    </source>
</evidence>
<dbReference type="InterPro" id="IPR052745">
    <property type="entry name" value="G3P_Oxidase/Oxidoreductase"/>
</dbReference>
<dbReference type="InterPro" id="IPR041854">
    <property type="entry name" value="BFD-like_2Fe2S-bd_dom_sf"/>
</dbReference>
<dbReference type="Proteomes" id="UP000278149">
    <property type="component" value="Unassembled WGS sequence"/>
</dbReference>
<organism evidence="3 4">
    <name type="scientific">Candidatus Korarchaeum cryptofilum</name>
    <dbReference type="NCBI Taxonomy" id="498846"/>
    <lineage>
        <taxon>Archaea</taxon>
        <taxon>Thermoproteota</taxon>
        <taxon>Candidatus Korarchaeia</taxon>
        <taxon>Candidatus Korarchaeales</taxon>
        <taxon>Candidatus Korarchaeaceae</taxon>
        <taxon>Candidatus Korarchaeum</taxon>
    </lineage>
</organism>
<sequence>MRRYDVIIIGAGITGLMISYKLSHYKLRILTIDKNPEPGWGVSRAHAAIVHVVQLPFKSLKSKLARLGNPELIKICEELGVRYKRTSTLILATELHQLLSLPFVYLYLKVNLRGFDVKLRGRGYLMREEPNLSKRVLGAIEVNGYAVVDNFDLLYGLYEFSKMNGVDFSFNERVLGIEMRDREVRVLTDKGEYEASYLINAAGLWADEIAKMTGEDIEFEPGKGILVIFDKPVSKRLLAPLYLKPDPKTKGGAIMFTHDGRGLWGPNLRMASGKEDISVDGQDIEMIMGKFSKLIDADPGIPLKAYAGIRPIPPQNDFIVRRSGERMIHILGTESPGFTASPALANIVIGMLGIRLEEKEVRKREKFRRARDDPKNSKGRVICLCNLVTEEEIREAVRRGSRTLQGVTFRTGACMGTCQGSRCLADVLEVMASEMGVDVREIQLRGDGSWIVS</sequence>
<dbReference type="Gene3D" id="1.10.10.1100">
    <property type="entry name" value="BFD-like [2Fe-2S]-binding domain"/>
    <property type="match status" value="1"/>
</dbReference>
<evidence type="ECO:0000259" key="1">
    <source>
        <dbReference type="Pfam" id="PF01266"/>
    </source>
</evidence>
<protein>
    <submittedName>
        <fullName evidence="3">FAD-dependent oxidoreductase</fullName>
    </submittedName>
</protein>
<dbReference type="RefSeq" id="WP_125742457.1">
    <property type="nucleotide sequence ID" value="NZ_RCOR01000042.1"/>
</dbReference>
<evidence type="ECO:0000313" key="3">
    <source>
        <dbReference type="EMBL" id="RSN67642.1"/>
    </source>
</evidence>
<dbReference type="InterPro" id="IPR007419">
    <property type="entry name" value="BFD-like_2Fe2S-bd_dom"/>
</dbReference>
<evidence type="ECO:0000259" key="2">
    <source>
        <dbReference type="Pfam" id="PF04324"/>
    </source>
</evidence>
<dbReference type="Gene3D" id="3.50.50.60">
    <property type="entry name" value="FAD/NAD(P)-binding domain"/>
    <property type="match status" value="1"/>
</dbReference>
<proteinExistence type="predicted"/>
<feature type="domain" description="FAD dependent oxidoreductase" evidence="1">
    <location>
        <begin position="5"/>
        <end position="348"/>
    </location>
</feature>
<gene>
    <name evidence="3" type="ORF">D9Q81_07520</name>
</gene>
<name>A0A3R9PCW5_9CREN</name>
<dbReference type="AlphaFoldDB" id="A0A3R9PCW5"/>
<dbReference type="InterPro" id="IPR006076">
    <property type="entry name" value="FAD-dep_OxRdtase"/>
</dbReference>
<dbReference type="Pfam" id="PF04324">
    <property type="entry name" value="Fer2_BFD"/>
    <property type="match status" value="1"/>
</dbReference>
<dbReference type="SUPFAM" id="SSF51905">
    <property type="entry name" value="FAD/NAD(P)-binding domain"/>
    <property type="match status" value="1"/>
</dbReference>
<reference evidence="3 4" key="1">
    <citation type="submission" date="2018-10" db="EMBL/GenBank/DDBJ databases">
        <title>Co-occurring genomic capacity for anaerobic methane metabolism and dissimilatory sulfite reduction discovered in the Korarchaeota.</title>
        <authorList>
            <person name="Mckay L.J."/>
            <person name="Dlakic M."/>
            <person name="Fields M.W."/>
            <person name="Delmont T.O."/>
            <person name="Eren A.M."/>
            <person name="Jay Z.J."/>
            <person name="Klingelsmith K.B."/>
            <person name="Rusch D.B."/>
            <person name="Inskeep W.P."/>
        </authorList>
    </citation>
    <scope>NUCLEOTIDE SEQUENCE [LARGE SCALE GENOMIC DNA]</scope>
    <source>
        <strain evidence="3 4">WS</strain>
    </source>
</reference>
<accession>A0A3R9PCW5</accession>
<dbReference type="Gene3D" id="3.30.9.10">
    <property type="entry name" value="D-Amino Acid Oxidase, subunit A, domain 2"/>
    <property type="match status" value="1"/>
</dbReference>
<comment type="caution">
    <text evidence="3">The sequence shown here is derived from an EMBL/GenBank/DDBJ whole genome shotgun (WGS) entry which is preliminary data.</text>
</comment>
<dbReference type="InterPro" id="IPR036188">
    <property type="entry name" value="FAD/NAD-bd_sf"/>
</dbReference>
<dbReference type="PANTHER" id="PTHR42720:SF1">
    <property type="entry name" value="GLYCEROL 3-PHOSPHATE OXIDASE"/>
    <property type="match status" value="1"/>
</dbReference>